<reference evidence="2 3" key="1">
    <citation type="journal article" date="2014" name="Genome Biol. Evol.">
        <title>The genome of the myxosporean Thelohanellus kitauei shows adaptations to nutrient acquisition within its fish host.</title>
        <authorList>
            <person name="Yang Y."/>
            <person name="Xiong J."/>
            <person name="Zhou Z."/>
            <person name="Huo F."/>
            <person name="Miao W."/>
            <person name="Ran C."/>
            <person name="Liu Y."/>
            <person name="Zhang J."/>
            <person name="Feng J."/>
            <person name="Wang M."/>
            <person name="Wang M."/>
            <person name="Wang L."/>
            <person name="Yao B."/>
        </authorList>
    </citation>
    <scope>NUCLEOTIDE SEQUENCE [LARGE SCALE GENOMIC DNA]</scope>
    <source>
        <strain evidence="2">Wuqing</strain>
    </source>
</reference>
<dbReference type="InterPro" id="IPR001478">
    <property type="entry name" value="PDZ"/>
</dbReference>
<dbReference type="Gene3D" id="3.10.20.90">
    <property type="entry name" value="Phosphatidylinositol 3-kinase Catalytic Subunit, Chain A, domain 1"/>
    <property type="match status" value="1"/>
</dbReference>
<evidence type="ECO:0000313" key="3">
    <source>
        <dbReference type="Proteomes" id="UP000031668"/>
    </source>
</evidence>
<evidence type="ECO:0000259" key="1">
    <source>
        <dbReference type="PROSITE" id="PS50106"/>
    </source>
</evidence>
<keyword evidence="3" id="KW-1185">Reference proteome</keyword>
<dbReference type="CDD" id="cd00136">
    <property type="entry name" value="PDZ_canonical"/>
    <property type="match status" value="1"/>
</dbReference>
<organism evidence="2 3">
    <name type="scientific">Thelohanellus kitauei</name>
    <name type="common">Myxosporean</name>
    <dbReference type="NCBI Taxonomy" id="669202"/>
    <lineage>
        <taxon>Eukaryota</taxon>
        <taxon>Metazoa</taxon>
        <taxon>Cnidaria</taxon>
        <taxon>Myxozoa</taxon>
        <taxon>Myxosporea</taxon>
        <taxon>Bivalvulida</taxon>
        <taxon>Platysporina</taxon>
        <taxon>Myxobolidae</taxon>
        <taxon>Thelohanellus</taxon>
    </lineage>
</organism>
<dbReference type="AlphaFoldDB" id="A0A0C2NES4"/>
<dbReference type="Pfam" id="PF00595">
    <property type="entry name" value="PDZ"/>
    <property type="match status" value="1"/>
</dbReference>
<dbReference type="EMBL" id="JWZT01001192">
    <property type="protein sequence ID" value="KII72517.1"/>
    <property type="molecule type" value="Genomic_DNA"/>
</dbReference>
<dbReference type="InterPro" id="IPR036034">
    <property type="entry name" value="PDZ_sf"/>
</dbReference>
<dbReference type="InterPro" id="IPR051741">
    <property type="entry name" value="PAR6_homolog"/>
</dbReference>
<dbReference type="SMART" id="SM00228">
    <property type="entry name" value="PDZ"/>
    <property type="match status" value="1"/>
</dbReference>
<dbReference type="SUPFAM" id="SSF50156">
    <property type="entry name" value="PDZ domain-like"/>
    <property type="match status" value="1"/>
</dbReference>
<comment type="caution">
    <text evidence="2">The sequence shown here is derived from an EMBL/GenBank/DDBJ whole genome shotgun (WGS) entry which is preliminary data.</text>
</comment>
<feature type="domain" description="PDZ" evidence="1">
    <location>
        <begin position="150"/>
        <end position="243"/>
    </location>
</feature>
<dbReference type="PROSITE" id="PS50106">
    <property type="entry name" value="PDZ"/>
    <property type="match status" value="1"/>
</dbReference>
<dbReference type="OMA" id="SQGSPCW"/>
<sequence length="280" mass="32865">MTLDTIHSRIDPETLYTLKSKFGHDLHRYALKGSQILTFSNFYLKVLKFHGLSDKRFESSIDTNMACFEFWYMDPITKEMFKITNTENMQRALLVSREILKLFIYSEDDVRKPMLKKKTFRGRWNVSDPTDFRKISCLFKDDHLPETYIRVKIAKNDDEKKQFGLYVREEQIHNMDDPANPIHVMIVDKITPNSIVEETGIISVGDEIIEVNDVPMRDLSVHQMVYLMNSCSDNLDIVIKSAKLIKILKPNQMIIDGFQRDFQKENQRFDGMDESIVYNA</sequence>
<accession>A0A0C2NES4</accession>
<dbReference type="Gene3D" id="2.30.42.10">
    <property type="match status" value="1"/>
</dbReference>
<dbReference type="Proteomes" id="UP000031668">
    <property type="component" value="Unassembled WGS sequence"/>
</dbReference>
<gene>
    <name evidence="2" type="ORF">RF11_01699</name>
</gene>
<dbReference type="PANTHER" id="PTHR14102">
    <property type="entry name" value="PAR-6-RELATED"/>
    <property type="match status" value="1"/>
</dbReference>
<dbReference type="SUPFAM" id="SSF54277">
    <property type="entry name" value="CAD &amp; PB1 domains"/>
    <property type="match status" value="1"/>
</dbReference>
<name>A0A0C2NES4_THEKT</name>
<protein>
    <submittedName>
        <fullName evidence="2">Partitioning defective 6 gamma</fullName>
    </submittedName>
</protein>
<proteinExistence type="predicted"/>
<dbReference type="PANTHER" id="PTHR14102:SF11">
    <property type="entry name" value="LD29223P"/>
    <property type="match status" value="1"/>
</dbReference>
<dbReference type="GO" id="GO:0007098">
    <property type="term" value="P:centrosome cycle"/>
    <property type="evidence" value="ECO:0007669"/>
    <property type="project" value="TreeGrafter"/>
</dbReference>
<evidence type="ECO:0000313" key="2">
    <source>
        <dbReference type="EMBL" id="KII72517.1"/>
    </source>
</evidence>
<dbReference type="OrthoDB" id="5868434at2759"/>